<sequence length="119" mass="13808">MNSTGSTSMHRSNWSEFLLLIITIHTMKLGFMYHLSSEPFCTLNWRAQFVHPRGEKKGKKRSEIMESQNALFSKHSTSQKQYRKRYSLLEEETVGIWESSLYFPAIALFCVPISQKISG</sequence>
<name>A0ACC0RN85_POPTR</name>
<dbReference type="EMBL" id="CM009307">
    <property type="protein sequence ID" value="KAI9377995.1"/>
    <property type="molecule type" value="Genomic_DNA"/>
</dbReference>
<evidence type="ECO:0000313" key="1">
    <source>
        <dbReference type="EMBL" id="KAI9377995.1"/>
    </source>
</evidence>
<comment type="caution">
    <text evidence="1">The sequence shown here is derived from an EMBL/GenBank/DDBJ whole genome shotgun (WGS) entry which is preliminary data.</text>
</comment>
<protein>
    <submittedName>
        <fullName evidence="1">Uncharacterized protein</fullName>
    </submittedName>
</protein>
<keyword evidence="2" id="KW-1185">Reference proteome</keyword>
<reference evidence="1 2" key="1">
    <citation type="journal article" date="2006" name="Science">
        <title>The genome of black cottonwood, Populus trichocarpa (Torr. &amp; Gray).</title>
        <authorList>
            <person name="Tuskan G.A."/>
            <person name="Difazio S."/>
            <person name="Jansson S."/>
            <person name="Bohlmann J."/>
            <person name="Grigoriev I."/>
            <person name="Hellsten U."/>
            <person name="Putnam N."/>
            <person name="Ralph S."/>
            <person name="Rombauts S."/>
            <person name="Salamov A."/>
            <person name="Schein J."/>
            <person name="Sterck L."/>
            <person name="Aerts A."/>
            <person name="Bhalerao R.R."/>
            <person name="Bhalerao R.P."/>
            <person name="Blaudez D."/>
            <person name="Boerjan W."/>
            <person name="Brun A."/>
            <person name="Brunner A."/>
            <person name="Busov V."/>
            <person name="Campbell M."/>
            <person name="Carlson J."/>
            <person name="Chalot M."/>
            <person name="Chapman J."/>
            <person name="Chen G.L."/>
            <person name="Cooper D."/>
            <person name="Coutinho P.M."/>
            <person name="Couturier J."/>
            <person name="Covert S."/>
            <person name="Cronk Q."/>
            <person name="Cunningham R."/>
            <person name="Davis J."/>
            <person name="Degroeve S."/>
            <person name="Dejardin A."/>
            <person name="Depamphilis C."/>
            <person name="Detter J."/>
            <person name="Dirks B."/>
            <person name="Dubchak I."/>
            <person name="Duplessis S."/>
            <person name="Ehlting J."/>
            <person name="Ellis B."/>
            <person name="Gendler K."/>
            <person name="Goodstein D."/>
            <person name="Gribskov M."/>
            <person name="Grimwood J."/>
            <person name="Groover A."/>
            <person name="Gunter L."/>
            <person name="Hamberger B."/>
            <person name="Heinze B."/>
            <person name="Helariutta Y."/>
            <person name="Henrissat B."/>
            <person name="Holligan D."/>
            <person name="Holt R."/>
            <person name="Huang W."/>
            <person name="Islam-Faridi N."/>
            <person name="Jones S."/>
            <person name="Jones-Rhoades M."/>
            <person name="Jorgensen R."/>
            <person name="Joshi C."/>
            <person name="Kangasjarvi J."/>
            <person name="Karlsson J."/>
            <person name="Kelleher C."/>
            <person name="Kirkpatrick R."/>
            <person name="Kirst M."/>
            <person name="Kohler A."/>
            <person name="Kalluri U."/>
            <person name="Larimer F."/>
            <person name="Leebens-Mack J."/>
            <person name="Leple J.C."/>
            <person name="Locascio P."/>
            <person name="Lou Y."/>
            <person name="Lucas S."/>
            <person name="Martin F."/>
            <person name="Montanini B."/>
            <person name="Napoli C."/>
            <person name="Nelson D.R."/>
            <person name="Nelson C."/>
            <person name="Nieminen K."/>
            <person name="Nilsson O."/>
            <person name="Pereda V."/>
            <person name="Peter G."/>
            <person name="Philippe R."/>
            <person name="Pilate G."/>
            <person name="Poliakov A."/>
            <person name="Razumovskaya J."/>
            <person name="Richardson P."/>
            <person name="Rinaldi C."/>
            <person name="Ritland K."/>
            <person name="Rouze P."/>
            <person name="Ryaboy D."/>
            <person name="Schmutz J."/>
            <person name="Schrader J."/>
            <person name="Segerman B."/>
            <person name="Shin H."/>
            <person name="Siddiqui A."/>
            <person name="Sterky F."/>
            <person name="Terry A."/>
            <person name="Tsai C.J."/>
            <person name="Uberbacher E."/>
            <person name="Unneberg P."/>
            <person name="Vahala J."/>
            <person name="Wall K."/>
            <person name="Wessler S."/>
            <person name="Yang G."/>
            <person name="Yin T."/>
            <person name="Douglas C."/>
            <person name="Marra M."/>
            <person name="Sandberg G."/>
            <person name="Van de Peer Y."/>
            <person name="Rokhsar D."/>
        </authorList>
    </citation>
    <scope>NUCLEOTIDE SEQUENCE [LARGE SCALE GENOMIC DNA]</scope>
    <source>
        <strain evidence="2">cv. Nisqually</strain>
    </source>
</reference>
<dbReference type="Proteomes" id="UP000006729">
    <property type="component" value="Chromosome 18"/>
</dbReference>
<organism evidence="1 2">
    <name type="scientific">Populus trichocarpa</name>
    <name type="common">Western balsam poplar</name>
    <name type="synonym">Populus balsamifera subsp. trichocarpa</name>
    <dbReference type="NCBI Taxonomy" id="3694"/>
    <lineage>
        <taxon>Eukaryota</taxon>
        <taxon>Viridiplantae</taxon>
        <taxon>Streptophyta</taxon>
        <taxon>Embryophyta</taxon>
        <taxon>Tracheophyta</taxon>
        <taxon>Spermatophyta</taxon>
        <taxon>Magnoliopsida</taxon>
        <taxon>eudicotyledons</taxon>
        <taxon>Gunneridae</taxon>
        <taxon>Pentapetalae</taxon>
        <taxon>rosids</taxon>
        <taxon>fabids</taxon>
        <taxon>Malpighiales</taxon>
        <taxon>Salicaceae</taxon>
        <taxon>Saliceae</taxon>
        <taxon>Populus</taxon>
    </lineage>
</organism>
<accession>A0ACC0RN85</accession>
<proteinExistence type="predicted"/>
<evidence type="ECO:0000313" key="2">
    <source>
        <dbReference type="Proteomes" id="UP000006729"/>
    </source>
</evidence>
<gene>
    <name evidence="1" type="ORF">POPTR_018G020301v4</name>
</gene>